<dbReference type="NCBIfam" id="NF002869">
    <property type="entry name" value="PRK03187.1"/>
    <property type="match status" value="1"/>
</dbReference>
<evidence type="ECO:0000313" key="3">
    <source>
        <dbReference type="EMBL" id="PZE19662.1"/>
    </source>
</evidence>
<organism evidence="3 4">
    <name type="scientific">Paenibacillus xerothermodurans</name>
    <dbReference type="NCBI Taxonomy" id="1977292"/>
    <lineage>
        <taxon>Bacteria</taxon>
        <taxon>Bacillati</taxon>
        <taxon>Bacillota</taxon>
        <taxon>Bacilli</taxon>
        <taxon>Bacillales</taxon>
        <taxon>Paenibacillaceae</taxon>
        <taxon>Paenibacillus</taxon>
    </lineage>
</organism>
<name>A0A2W1NVE2_PAEXE</name>
<dbReference type="InterPro" id="IPR020916">
    <property type="entry name" value="Gln_gamma-glutamylTfrase_bac"/>
</dbReference>
<comment type="caution">
    <text evidence="3">The sequence shown here is derived from an EMBL/GenBank/DDBJ whole genome shotgun (WGS) entry which is preliminary data.</text>
</comment>
<evidence type="ECO:0000256" key="1">
    <source>
        <dbReference type="ARBA" id="ARBA00022679"/>
    </source>
</evidence>
<protein>
    <submittedName>
        <fullName evidence="3">Protein-glutamine gamma-glutamyltransferase</fullName>
    </submittedName>
</protein>
<dbReference type="HAMAP" id="MF_00727">
    <property type="entry name" value="Tgl"/>
    <property type="match status" value="1"/>
</dbReference>
<keyword evidence="4" id="KW-1185">Reference proteome</keyword>
<dbReference type="Proteomes" id="UP000214746">
    <property type="component" value="Unassembled WGS sequence"/>
</dbReference>
<evidence type="ECO:0000313" key="4">
    <source>
        <dbReference type="Proteomes" id="UP000214746"/>
    </source>
</evidence>
<keyword evidence="2" id="KW-0749">Sporulation</keyword>
<dbReference type="AlphaFoldDB" id="A0A2W1NVE2"/>
<dbReference type="RefSeq" id="WP_089201209.1">
    <property type="nucleotide sequence ID" value="NZ_NHRJ02000014.1"/>
</dbReference>
<evidence type="ECO:0000256" key="2">
    <source>
        <dbReference type="ARBA" id="ARBA00022969"/>
    </source>
</evidence>
<gene>
    <name evidence="3" type="ORF">CBW46_017110</name>
</gene>
<dbReference type="GO" id="GO:0003810">
    <property type="term" value="F:protein-glutamine gamma-glutamyltransferase activity"/>
    <property type="evidence" value="ECO:0007669"/>
    <property type="project" value="InterPro"/>
</dbReference>
<dbReference type="GO" id="GO:0030435">
    <property type="term" value="P:sporulation resulting in formation of a cellular spore"/>
    <property type="evidence" value="ECO:0007669"/>
    <property type="project" value="UniProtKB-KW"/>
</dbReference>
<dbReference type="Pfam" id="PF20085">
    <property type="entry name" value="TGL"/>
    <property type="match status" value="1"/>
</dbReference>
<reference evidence="3" key="1">
    <citation type="submission" date="2018-06" db="EMBL/GenBank/DDBJ databases">
        <title>Paenibacillus xerothermodurans sp. nov. an extremely dry heat resistant spore forming bacterium isolated from the soil of Cape Canaveral, Florida.</title>
        <authorList>
            <person name="Seuylemezian A."/>
            <person name="Kaur N."/>
            <person name="Patil P."/>
            <person name="Patil P."/>
            <person name="Mayilraj S."/>
            <person name="Vaishampayan P."/>
        </authorList>
    </citation>
    <scope>NUCLEOTIDE SEQUENCE [LARGE SCALE GENOMIC DNA]</scope>
    <source>
        <strain evidence="3">ATCC 27380</strain>
    </source>
</reference>
<keyword evidence="1" id="KW-0808">Transferase</keyword>
<dbReference type="EMBL" id="NHRJ02000014">
    <property type="protein sequence ID" value="PZE19662.1"/>
    <property type="molecule type" value="Genomic_DNA"/>
</dbReference>
<dbReference type="OrthoDB" id="1845399at2"/>
<proteinExistence type="inferred from homology"/>
<accession>A0A2W1NVE2</accession>
<sequence>MIVIAGQSASAFDGHMLSGLERMIYVQKQESSIVYRYNSVDSLMFELRMRTRIVAAARALAGSGARFATFENSQCNEAYWHRTAAGGFRLRSGVAPQAGIRDIFVNGGLYAFECATAMVIVLYKAALDSIDPNQFDRLFANVYLFDWLYDNDLRLIDRANPGEAVPGDVLYFENPDVSSATPWWRGENAIVMGGGLLYGHGIGLTSAEEIINVLNRHREPGSTRSAYLTDKFTQVDFSYLQQFRSAAQATPIIAKVGSRKYVC</sequence>